<organism evidence="2 3">
    <name type="scientific">Actinomyces johnsonii</name>
    <dbReference type="NCBI Taxonomy" id="544581"/>
    <lineage>
        <taxon>Bacteria</taxon>
        <taxon>Bacillati</taxon>
        <taxon>Actinomycetota</taxon>
        <taxon>Actinomycetes</taxon>
        <taxon>Actinomycetales</taxon>
        <taxon>Actinomycetaceae</taxon>
        <taxon>Actinomyces</taxon>
    </lineage>
</organism>
<reference evidence="2 3" key="1">
    <citation type="submission" date="2019-06" db="EMBL/GenBank/DDBJ databases">
        <title>Draft genome sequence of Actinomyces johnsonii CCUG 34287T.</title>
        <authorList>
            <person name="Salva-Serra F."/>
            <person name="Cardew S."/>
            <person name="Moore E."/>
        </authorList>
    </citation>
    <scope>NUCLEOTIDE SEQUENCE [LARGE SCALE GENOMIC DNA]</scope>
    <source>
        <strain evidence="2 3">CCUG 34287</strain>
    </source>
</reference>
<proteinExistence type="predicted"/>
<evidence type="ECO:0000256" key="1">
    <source>
        <dbReference type="SAM" id="Phobius"/>
    </source>
</evidence>
<evidence type="ECO:0000313" key="3">
    <source>
        <dbReference type="Proteomes" id="UP000319010"/>
    </source>
</evidence>
<dbReference type="RefSeq" id="WP_141424087.1">
    <property type="nucleotide sequence ID" value="NZ_JASPFB010000002.1"/>
</dbReference>
<accession>A0A508A3E6</accession>
<feature type="transmembrane region" description="Helical" evidence="1">
    <location>
        <begin position="106"/>
        <end position="133"/>
    </location>
</feature>
<dbReference type="AlphaFoldDB" id="A0A508A3E6"/>
<dbReference type="Proteomes" id="UP000319010">
    <property type="component" value="Unassembled WGS sequence"/>
</dbReference>
<dbReference type="InterPro" id="IPR008523">
    <property type="entry name" value="DUF805"/>
</dbReference>
<dbReference type="EMBL" id="VICB01000005">
    <property type="protein sequence ID" value="TQD43857.1"/>
    <property type="molecule type" value="Genomic_DNA"/>
</dbReference>
<name>A0A508A3E6_9ACTO</name>
<evidence type="ECO:0000313" key="2">
    <source>
        <dbReference type="EMBL" id="TQD43857.1"/>
    </source>
</evidence>
<keyword evidence="1" id="KW-0472">Membrane</keyword>
<keyword evidence="1" id="KW-1133">Transmembrane helix</keyword>
<dbReference type="GO" id="GO:0005886">
    <property type="term" value="C:plasma membrane"/>
    <property type="evidence" value="ECO:0007669"/>
    <property type="project" value="TreeGrafter"/>
</dbReference>
<comment type="caution">
    <text evidence="2">The sequence shown here is derived from an EMBL/GenBank/DDBJ whole genome shotgun (WGS) entry which is preliminary data.</text>
</comment>
<feature type="transmembrane region" description="Helical" evidence="1">
    <location>
        <begin position="145"/>
        <end position="165"/>
    </location>
</feature>
<dbReference type="PANTHER" id="PTHR34980">
    <property type="entry name" value="INNER MEMBRANE PROTEIN-RELATED-RELATED"/>
    <property type="match status" value="1"/>
</dbReference>
<dbReference type="Pfam" id="PF05656">
    <property type="entry name" value="DUF805"/>
    <property type="match status" value="1"/>
</dbReference>
<sequence>MSYGSGPNPYPAGQAHYGAPQQFGAPALSPDIAPLPGAGFGEAVKRFFQRYAQFRGYASRSEYWWPWLLNTIISFVLSLFTVIPMLTAMTAAIEAAQNGEPPIEPAYSTGVLMMSGVSSLYSLAILLPSLSVLVRRLHDTGKPGVWFFIVFVPIVGPIWLLVLLASESRPDLYRPEWS</sequence>
<gene>
    <name evidence="2" type="ORF">FK256_06095</name>
</gene>
<protein>
    <submittedName>
        <fullName evidence="2">DUF805 domain-containing protein</fullName>
    </submittedName>
</protein>
<feature type="transmembrane region" description="Helical" evidence="1">
    <location>
        <begin position="63"/>
        <end position="86"/>
    </location>
</feature>
<dbReference type="PANTHER" id="PTHR34980:SF2">
    <property type="entry name" value="INNER MEMBRANE PROTEIN YHAH-RELATED"/>
    <property type="match status" value="1"/>
</dbReference>
<keyword evidence="1" id="KW-0812">Transmembrane</keyword>